<dbReference type="NCBIfam" id="TIGR01983">
    <property type="entry name" value="UbiG"/>
    <property type="match status" value="1"/>
</dbReference>
<evidence type="ECO:0000256" key="2">
    <source>
        <dbReference type="ARBA" id="ARBA00022679"/>
    </source>
</evidence>
<dbReference type="GO" id="GO:0016829">
    <property type="term" value="F:lyase activity"/>
    <property type="evidence" value="ECO:0007669"/>
    <property type="project" value="UniProtKB-ARBA"/>
</dbReference>
<keyword evidence="1 5" id="KW-0489">Methyltransferase</keyword>
<name>A0A916X5L9_9SPHN</name>
<sequence length="293" mass="30766">MNNATATSTSASDAAASATIRPEEAKHFGALAADWWDPKGSSAMLHKLNPVRLSFIREAIDMHFRSDSRSVRPLAGRRALDAGCGAGLLCEPLARLGADVTGVDAAQENIAAARAHAEAMGLLAPLPFRGAAGGGGSPVTPCQDEPPHPNPSPEGEGLPGTIDYRQGELGAMGLRDFDLVCSLEVIEHVGDKGRFIHDLAATLAPGGLMILSCPNRTARSRLLVVEAAERLGQVPRGTHHWHDFATPGELRELLGAAGLVMGEPKGISWSPTRSLHLSDDLSLNYIVTATKAS</sequence>
<dbReference type="GO" id="GO:0102208">
    <property type="term" value="F:2-polyprenyl-6-hydroxyphenol methylase activity"/>
    <property type="evidence" value="ECO:0007669"/>
    <property type="project" value="UniProtKB-EC"/>
</dbReference>
<comment type="catalytic activity">
    <reaction evidence="5">
        <text>a 3-demethylubiquinol + S-adenosyl-L-methionine = a ubiquinol + S-adenosyl-L-homocysteine + H(+)</text>
        <dbReference type="Rhea" id="RHEA:44380"/>
        <dbReference type="Rhea" id="RHEA-COMP:9566"/>
        <dbReference type="Rhea" id="RHEA-COMP:10914"/>
        <dbReference type="ChEBI" id="CHEBI:15378"/>
        <dbReference type="ChEBI" id="CHEBI:17976"/>
        <dbReference type="ChEBI" id="CHEBI:57856"/>
        <dbReference type="ChEBI" id="CHEBI:59789"/>
        <dbReference type="ChEBI" id="CHEBI:84422"/>
        <dbReference type="EC" id="2.1.1.64"/>
    </reaction>
</comment>
<gene>
    <name evidence="5 7" type="primary">ubiG</name>
    <name evidence="7" type="ORF">GCM10011494_30100</name>
</gene>
<keyword evidence="3 5" id="KW-0831">Ubiquinone biosynthesis</keyword>
<dbReference type="PANTHER" id="PTHR43464">
    <property type="entry name" value="METHYLTRANSFERASE"/>
    <property type="match status" value="1"/>
</dbReference>
<evidence type="ECO:0000256" key="4">
    <source>
        <dbReference type="ARBA" id="ARBA00022691"/>
    </source>
</evidence>
<dbReference type="RefSeq" id="WP_188772385.1">
    <property type="nucleotide sequence ID" value="NZ_BMHK01000024.1"/>
</dbReference>
<dbReference type="GO" id="GO:0010420">
    <property type="term" value="F:polyprenyldihydroxybenzoate methyltransferase activity"/>
    <property type="evidence" value="ECO:0007669"/>
    <property type="project" value="InterPro"/>
</dbReference>
<protein>
    <recommendedName>
        <fullName evidence="5">Ubiquinone biosynthesis O-methyltransferase</fullName>
    </recommendedName>
    <alternativeName>
        <fullName evidence="5">2-polyprenyl-6-hydroxyphenol methylase</fullName>
        <ecNumber evidence="5">2.1.1.222</ecNumber>
    </alternativeName>
    <alternativeName>
        <fullName evidence="5">3-demethylubiquinone 3-O-methyltransferase</fullName>
        <ecNumber evidence="5">2.1.1.64</ecNumber>
    </alternativeName>
</protein>
<dbReference type="InterPro" id="IPR010233">
    <property type="entry name" value="UbiG_MeTrfase"/>
</dbReference>
<evidence type="ECO:0000313" key="8">
    <source>
        <dbReference type="Proteomes" id="UP000608154"/>
    </source>
</evidence>
<reference evidence="7" key="2">
    <citation type="submission" date="2020-09" db="EMBL/GenBank/DDBJ databases">
        <authorList>
            <person name="Sun Q."/>
            <person name="Zhou Y."/>
        </authorList>
    </citation>
    <scope>NUCLEOTIDE SEQUENCE</scope>
    <source>
        <strain evidence="7">CGMCC 1.15095</strain>
    </source>
</reference>
<feature type="binding site" evidence="5">
    <location>
        <position position="52"/>
    </location>
    <ligand>
        <name>S-adenosyl-L-methionine</name>
        <dbReference type="ChEBI" id="CHEBI:59789"/>
    </ligand>
</feature>
<dbReference type="EC" id="2.1.1.222" evidence="5"/>
<dbReference type="InterPro" id="IPR020557">
    <property type="entry name" value="Fumarate_lyase_CS"/>
</dbReference>
<dbReference type="EMBL" id="BMHK01000024">
    <property type="protein sequence ID" value="GGC09435.1"/>
    <property type="molecule type" value="Genomic_DNA"/>
</dbReference>
<feature type="binding site" evidence="5">
    <location>
        <position position="183"/>
    </location>
    <ligand>
        <name>S-adenosyl-L-methionine</name>
        <dbReference type="ChEBI" id="CHEBI:59789"/>
    </ligand>
</feature>
<feature type="region of interest" description="Disordered" evidence="6">
    <location>
        <begin position="133"/>
        <end position="163"/>
    </location>
</feature>
<reference evidence="7" key="1">
    <citation type="journal article" date="2014" name="Int. J. Syst. Evol. Microbiol.">
        <title>Complete genome sequence of Corynebacterium casei LMG S-19264T (=DSM 44701T), isolated from a smear-ripened cheese.</title>
        <authorList>
            <consortium name="US DOE Joint Genome Institute (JGI-PGF)"/>
            <person name="Walter F."/>
            <person name="Albersmeier A."/>
            <person name="Kalinowski J."/>
            <person name="Ruckert C."/>
        </authorList>
    </citation>
    <scope>NUCLEOTIDE SEQUENCE</scope>
    <source>
        <strain evidence="7">CGMCC 1.15095</strain>
    </source>
</reference>
<dbReference type="EC" id="2.1.1.64" evidence="5"/>
<comment type="caution">
    <text evidence="7">The sequence shown here is derived from an EMBL/GenBank/DDBJ whole genome shotgun (WGS) entry which is preliminary data.</text>
</comment>
<comment type="pathway">
    <text evidence="5">Cofactor biosynthesis; ubiquinone biosynthesis.</text>
</comment>
<evidence type="ECO:0000313" key="7">
    <source>
        <dbReference type="EMBL" id="GGC09435.1"/>
    </source>
</evidence>
<keyword evidence="4 5" id="KW-0949">S-adenosyl-L-methionine</keyword>
<keyword evidence="8" id="KW-1185">Reference proteome</keyword>
<dbReference type="InterPro" id="IPR029063">
    <property type="entry name" value="SAM-dependent_MTases_sf"/>
</dbReference>
<organism evidence="7 8">
    <name type="scientific">Novosphingobium endophyticum</name>
    <dbReference type="NCBI Taxonomy" id="1955250"/>
    <lineage>
        <taxon>Bacteria</taxon>
        <taxon>Pseudomonadati</taxon>
        <taxon>Pseudomonadota</taxon>
        <taxon>Alphaproteobacteria</taxon>
        <taxon>Sphingomonadales</taxon>
        <taxon>Sphingomonadaceae</taxon>
        <taxon>Novosphingobium</taxon>
    </lineage>
</organism>
<dbReference type="CDD" id="cd02440">
    <property type="entry name" value="AdoMet_MTases"/>
    <property type="match status" value="1"/>
</dbReference>
<dbReference type="HAMAP" id="MF_00472">
    <property type="entry name" value="UbiG"/>
    <property type="match status" value="1"/>
</dbReference>
<keyword evidence="2 5" id="KW-0808">Transferase</keyword>
<comment type="similarity">
    <text evidence="5">Belongs to the methyltransferase superfamily. UbiG/COQ3 family.</text>
</comment>
<dbReference type="Gene3D" id="3.40.50.150">
    <property type="entry name" value="Vaccinia Virus protein VP39"/>
    <property type="match status" value="1"/>
</dbReference>
<dbReference type="Proteomes" id="UP000608154">
    <property type="component" value="Unassembled WGS sequence"/>
</dbReference>
<proteinExistence type="inferred from homology"/>
<dbReference type="GO" id="GO:0061542">
    <property type="term" value="F:3-demethylubiquinol 3-O-methyltransferase activity"/>
    <property type="evidence" value="ECO:0007669"/>
    <property type="project" value="UniProtKB-UniRule"/>
</dbReference>
<evidence type="ECO:0000256" key="6">
    <source>
        <dbReference type="SAM" id="MobiDB-lite"/>
    </source>
</evidence>
<evidence type="ECO:0000256" key="3">
    <source>
        <dbReference type="ARBA" id="ARBA00022688"/>
    </source>
</evidence>
<accession>A0A916X5L9</accession>
<evidence type="ECO:0000256" key="1">
    <source>
        <dbReference type="ARBA" id="ARBA00022603"/>
    </source>
</evidence>
<dbReference type="SUPFAM" id="SSF53335">
    <property type="entry name" value="S-adenosyl-L-methionine-dependent methyltransferases"/>
    <property type="match status" value="1"/>
</dbReference>
<feature type="binding site" evidence="5">
    <location>
        <position position="83"/>
    </location>
    <ligand>
        <name>S-adenosyl-L-methionine</name>
        <dbReference type="ChEBI" id="CHEBI:59789"/>
    </ligand>
</feature>
<dbReference type="GO" id="GO:0032259">
    <property type="term" value="P:methylation"/>
    <property type="evidence" value="ECO:0007669"/>
    <property type="project" value="UniProtKB-KW"/>
</dbReference>
<keyword evidence="7" id="KW-0830">Ubiquinone</keyword>
<dbReference type="Pfam" id="PF13489">
    <property type="entry name" value="Methyltransf_23"/>
    <property type="match status" value="1"/>
</dbReference>
<dbReference type="PROSITE" id="PS00163">
    <property type="entry name" value="FUMARATE_LYASES"/>
    <property type="match status" value="1"/>
</dbReference>
<feature type="binding site" evidence="5">
    <location>
        <position position="104"/>
    </location>
    <ligand>
        <name>S-adenosyl-L-methionine</name>
        <dbReference type="ChEBI" id="CHEBI:59789"/>
    </ligand>
</feature>
<comment type="function">
    <text evidence="5">O-methyltransferase that catalyzes the 2 O-methylation steps in the ubiquinone biosynthetic pathway.</text>
</comment>
<dbReference type="PANTHER" id="PTHR43464:SF19">
    <property type="entry name" value="UBIQUINONE BIOSYNTHESIS O-METHYLTRANSFERASE, MITOCHONDRIAL"/>
    <property type="match status" value="1"/>
</dbReference>
<dbReference type="AlphaFoldDB" id="A0A916X5L9"/>
<comment type="catalytic activity">
    <reaction evidence="5">
        <text>a 3-(all-trans-polyprenyl)benzene-1,2-diol + S-adenosyl-L-methionine = a 2-methoxy-6-(all-trans-polyprenyl)phenol + S-adenosyl-L-homocysteine + H(+)</text>
        <dbReference type="Rhea" id="RHEA:31411"/>
        <dbReference type="Rhea" id="RHEA-COMP:9550"/>
        <dbReference type="Rhea" id="RHEA-COMP:9551"/>
        <dbReference type="ChEBI" id="CHEBI:15378"/>
        <dbReference type="ChEBI" id="CHEBI:57856"/>
        <dbReference type="ChEBI" id="CHEBI:59789"/>
        <dbReference type="ChEBI" id="CHEBI:62729"/>
        <dbReference type="ChEBI" id="CHEBI:62731"/>
        <dbReference type="EC" id="2.1.1.222"/>
    </reaction>
</comment>
<evidence type="ECO:0000256" key="5">
    <source>
        <dbReference type="HAMAP-Rule" id="MF_00472"/>
    </source>
</evidence>